<feature type="domain" description="HTH gntR-type" evidence="4">
    <location>
        <begin position="7"/>
        <end position="74"/>
    </location>
</feature>
<dbReference type="InterPro" id="IPR036390">
    <property type="entry name" value="WH_DNA-bd_sf"/>
</dbReference>
<evidence type="ECO:0000313" key="6">
    <source>
        <dbReference type="Proteomes" id="UP000253529"/>
    </source>
</evidence>
<evidence type="ECO:0000313" key="5">
    <source>
        <dbReference type="EMBL" id="RBP15520.1"/>
    </source>
</evidence>
<sequence>MTVEEADTLAEQAAQRIEADILGGVLAPDSRLGIAETSARYGVGATPLREALSRLSARGLVNAIGKRGFRVQSISREDLADIVLVRSVLERQAIRLSIAAGDGAWEGAIVGALHQLKRYIAENPRGFGEGEPAFDALHKQFHASLLGACGSPRLLAAFSRLYDEAYRYRRLMMATFKSHSDFVRGHEILAEAAIDRATERAEALVEAHIASTLALVYPDSAGHDA</sequence>
<dbReference type="InterPro" id="IPR000524">
    <property type="entry name" value="Tscrpt_reg_HTH_GntR"/>
</dbReference>
<dbReference type="GO" id="GO:0003677">
    <property type="term" value="F:DNA binding"/>
    <property type="evidence" value="ECO:0007669"/>
    <property type="project" value="UniProtKB-KW"/>
</dbReference>
<dbReference type="InterPro" id="IPR008920">
    <property type="entry name" value="TF_FadR/GntR_C"/>
</dbReference>
<protein>
    <submittedName>
        <fullName evidence="5">GntR family transcriptional regulator</fullName>
    </submittedName>
</protein>
<evidence type="ECO:0000259" key="4">
    <source>
        <dbReference type="PROSITE" id="PS50949"/>
    </source>
</evidence>
<dbReference type="Pfam" id="PF00392">
    <property type="entry name" value="GntR"/>
    <property type="match status" value="1"/>
</dbReference>
<dbReference type="CDD" id="cd07377">
    <property type="entry name" value="WHTH_GntR"/>
    <property type="match status" value="1"/>
</dbReference>
<evidence type="ECO:0000256" key="3">
    <source>
        <dbReference type="ARBA" id="ARBA00023163"/>
    </source>
</evidence>
<dbReference type="PANTHER" id="PTHR43537:SF20">
    <property type="entry name" value="HTH-TYPE TRANSCRIPTIONAL REPRESSOR GLAR"/>
    <property type="match status" value="1"/>
</dbReference>
<keyword evidence="1" id="KW-0805">Transcription regulation</keyword>
<evidence type="ECO:0000256" key="2">
    <source>
        <dbReference type="ARBA" id="ARBA00023125"/>
    </source>
</evidence>
<comment type="caution">
    <text evidence="5">The sequence shown here is derived from an EMBL/GenBank/DDBJ whole genome shotgun (WGS) entry which is preliminary data.</text>
</comment>
<proteinExistence type="predicted"/>
<dbReference type="InterPro" id="IPR011711">
    <property type="entry name" value="GntR_C"/>
</dbReference>
<dbReference type="SUPFAM" id="SSF48008">
    <property type="entry name" value="GntR ligand-binding domain-like"/>
    <property type="match status" value="1"/>
</dbReference>
<dbReference type="Gene3D" id="1.20.120.530">
    <property type="entry name" value="GntR ligand-binding domain-like"/>
    <property type="match status" value="1"/>
</dbReference>
<evidence type="ECO:0000256" key="1">
    <source>
        <dbReference type="ARBA" id="ARBA00023015"/>
    </source>
</evidence>
<accession>A0A366FNA5</accession>
<dbReference type="PANTHER" id="PTHR43537">
    <property type="entry name" value="TRANSCRIPTIONAL REGULATOR, GNTR FAMILY"/>
    <property type="match status" value="1"/>
</dbReference>
<dbReference type="SMART" id="SM00345">
    <property type="entry name" value="HTH_GNTR"/>
    <property type="match status" value="1"/>
</dbReference>
<organism evidence="5 6">
    <name type="scientific">Roseiarcus fermentans</name>
    <dbReference type="NCBI Taxonomy" id="1473586"/>
    <lineage>
        <taxon>Bacteria</taxon>
        <taxon>Pseudomonadati</taxon>
        <taxon>Pseudomonadota</taxon>
        <taxon>Alphaproteobacteria</taxon>
        <taxon>Hyphomicrobiales</taxon>
        <taxon>Roseiarcaceae</taxon>
        <taxon>Roseiarcus</taxon>
    </lineage>
</organism>
<dbReference type="GO" id="GO:0003700">
    <property type="term" value="F:DNA-binding transcription factor activity"/>
    <property type="evidence" value="ECO:0007669"/>
    <property type="project" value="InterPro"/>
</dbReference>
<dbReference type="Pfam" id="PF07729">
    <property type="entry name" value="FCD"/>
    <property type="match status" value="1"/>
</dbReference>
<dbReference type="EMBL" id="QNRK01000008">
    <property type="protein sequence ID" value="RBP15520.1"/>
    <property type="molecule type" value="Genomic_DNA"/>
</dbReference>
<dbReference type="PROSITE" id="PS50949">
    <property type="entry name" value="HTH_GNTR"/>
    <property type="match status" value="1"/>
</dbReference>
<dbReference type="InterPro" id="IPR036388">
    <property type="entry name" value="WH-like_DNA-bd_sf"/>
</dbReference>
<gene>
    <name evidence="5" type="ORF">DFR50_10877</name>
</gene>
<dbReference type="Gene3D" id="1.10.10.10">
    <property type="entry name" value="Winged helix-like DNA-binding domain superfamily/Winged helix DNA-binding domain"/>
    <property type="match status" value="1"/>
</dbReference>
<keyword evidence="3" id="KW-0804">Transcription</keyword>
<dbReference type="AlphaFoldDB" id="A0A366FNA5"/>
<keyword evidence="6" id="KW-1185">Reference proteome</keyword>
<keyword evidence="2" id="KW-0238">DNA-binding</keyword>
<reference evidence="5 6" key="1">
    <citation type="submission" date="2018-06" db="EMBL/GenBank/DDBJ databases">
        <title>Genomic Encyclopedia of Type Strains, Phase IV (KMG-IV): sequencing the most valuable type-strain genomes for metagenomic binning, comparative biology and taxonomic classification.</title>
        <authorList>
            <person name="Goeker M."/>
        </authorList>
    </citation>
    <scope>NUCLEOTIDE SEQUENCE [LARGE SCALE GENOMIC DNA]</scope>
    <source>
        <strain evidence="5 6">DSM 24875</strain>
    </source>
</reference>
<dbReference type="SMART" id="SM00895">
    <property type="entry name" value="FCD"/>
    <property type="match status" value="1"/>
</dbReference>
<dbReference type="OrthoDB" id="8680240at2"/>
<dbReference type="RefSeq" id="WP_113888826.1">
    <property type="nucleotide sequence ID" value="NZ_QNRK01000008.1"/>
</dbReference>
<name>A0A366FNA5_9HYPH</name>
<dbReference type="SUPFAM" id="SSF46785">
    <property type="entry name" value="Winged helix' DNA-binding domain"/>
    <property type="match status" value="1"/>
</dbReference>
<dbReference type="Proteomes" id="UP000253529">
    <property type="component" value="Unassembled WGS sequence"/>
</dbReference>